<feature type="compositionally biased region" description="Polar residues" evidence="1">
    <location>
        <begin position="222"/>
        <end position="261"/>
    </location>
</feature>
<dbReference type="Proteomes" id="UP001295794">
    <property type="component" value="Unassembled WGS sequence"/>
</dbReference>
<name>A0AAD2Q231_9AGAR</name>
<feature type="compositionally biased region" description="Polar residues" evidence="1">
    <location>
        <begin position="151"/>
        <end position="171"/>
    </location>
</feature>
<dbReference type="EMBL" id="CAVNYO010000399">
    <property type="protein sequence ID" value="CAK5273941.1"/>
    <property type="molecule type" value="Genomic_DNA"/>
</dbReference>
<feature type="compositionally biased region" description="Basic and acidic residues" evidence="1">
    <location>
        <begin position="289"/>
        <end position="313"/>
    </location>
</feature>
<dbReference type="SUPFAM" id="SSF50729">
    <property type="entry name" value="PH domain-like"/>
    <property type="match status" value="1"/>
</dbReference>
<sequence length="553" mass="62884">MAVCFADYSAVLSAYDAVINKEIDWLALAYDRSLQPEGFYLFATGANGLSGLGTALSDLSQVYIALYRAGDSDDSVIVNIIPATVSGVRRARALVHSRRIGAVFQAHKTTLTVDHLSNLTPNSILQALASPDAIHIINSDRATDEMGQYATPLQPSNEPLPNSPGKSSMFSSLLRRKKKLGSEALTIEPFDINQTSFDTSTHLSEEGQPPLPPPKDRFGKHSVSSSPAPLNPQRSLPQSHTTRNRSNSEYTMISRPPSISSEDMVVIRPEHVPRSPAMKMRSLTLPSKWAKDNLDPTERARQRAESRRQRELEEQQAAEDDAQRLLQAKLAKEEQRRQEQLEEEARRVSLEKELKRAALQRKKREERERLEEEENRKQLEARKHADRLRRIEEHRRLESWRREQEAQAVASARLAEQERKKEEEERRNRIRLAGAKVRSAQADVELLTGWVTMQMGPTLVWRRRYFSFVGSTVFFYRSPKEKDANQVIDQVNLRGQIRAVREWNEGYEDLKAIPFSFAVEFVGDDQPWSLFSDTEEEKYKLLGLLTAANGTSV</sequence>
<feature type="region of interest" description="Disordered" evidence="1">
    <location>
        <begin position="357"/>
        <end position="382"/>
    </location>
</feature>
<proteinExistence type="predicted"/>
<keyword evidence="4" id="KW-1185">Reference proteome</keyword>
<dbReference type="Gene3D" id="3.40.20.10">
    <property type="entry name" value="Severin"/>
    <property type="match status" value="1"/>
</dbReference>
<evidence type="ECO:0008006" key="5">
    <source>
        <dbReference type="Google" id="ProtNLM"/>
    </source>
</evidence>
<protein>
    <recommendedName>
        <fullName evidence="5">PH domain-containing protein</fullName>
    </recommendedName>
</protein>
<reference evidence="2" key="1">
    <citation type="submission" date="2023-11" db="EMBL/GenBank/DDBJ databases">
        <authorList>
            <person name="De Vega J J."/>
            <person name="De Vega J J."/>
        </authorList>
    </citation>
    <scope>NUCLEOTIDE SEQUENCE</scope>
</reference>
<dbReference type="InterPro" id="IPR029006">
    <property type="entry name" value="ADF-H/Gelsolin-like_dom_sf"/>
</dbReference>
<evidence type="ECO:0000313" key="3">
    <source>
        <dbReference type="EMBL" id="CAK5273941.1"/>
    </source>
</evidence>
<dbReference type="AlphaFoldDB" id="A0AAD2Q231"/>
<gene>
    <name evidence="2" type="ORF">MYCIT1_LOCUS10249</name>
    <name evidence="3" type="ORF">MYCIT1_LOCUS20781</name>
</gene>
<dbReference type="EMBL" id="CAVNYO010000128">
    <property type="protein sequence ID" value="CAK5267595.1"/>
    <property type="molecule type" value="Genomic_DNA"/>
</dbReference>
<accession>A0AAD2Q231</accession>
<dbReference type="InterPro" id="IPR011993">
    <property type="entry name" value="PH-like_dom_sf"/>
</dbReference>
<evidence type="ECO:0000313" key="2">
    <source>
        <dbReference type="EMBL" id="CAK5267595.1"/>
    </source>
</evidence>
<feature type="compositionally biased region" description="Basic and acidic residues" evidence="1">
    <location>
        <begin position="363"/>
        <end position="382"/>
    </location>
</feature>
<dbReference type="Gene3D" id="2.30.29.30">
    <property type="entry name" value="Pleckstrin-homology domain (PH domain)/Phosphotyrosine-binding domain (PTB)"/>
    <property type="match status" value="1"/>
</dbReference>
<evidence type="ECO:0000313" key="4">
    <source>
        <dbReference type="Proteomes" id="UP001295794"/>
    </source>
</evidence>
<comment type="caution">
    <text evidence="2">The sequence shown here is derived from an EMBL/GenBank/DDBJ whole genome shotgun (WGS) entry which is preliminary data.</text>
</comment>
<feature type="region of interest" description="Disordered" evidence="1">
    <location>
        <begin position="199"/>
        <end position="321"/>
    </location>
</feature>
<feature type="region of interest" description="Disordered" evidence="1">
    <location>
        <begin position="149"/>
        <end position="173"/>
    </location>
</feature>
<organism evidence="2 4">
    <name type="scientific">Mycena citricolor</name>
    <dbReference type="NCBI Taxonomy" id="2018698"/>
    <lineage>
        <taxon>Eukaryota</taxon>
        <taxon>Fungi</taxon>
        <taxon>Dikarya</taxon>
        <taxon>Basidiomycota</taxon>
        <taxon>Agaricomycotina</taxon>
        <taxon>Agaricomycetes</taxon>
        <taxon>Agaricomycetidae</taxon>
        <taxon>Agaricales</taxon>
        <taxon>Marasmiineae</taxon>
        <taxon>Mycenaceae</taxon>
        <taxon>Mycena</taxon>
    </lineage>
</organism>
<evidence type="ECO:0000256" key="1">
    <source>
        <dbReference type="SAM" id="MobiDB-lite"/>
    </source>
</evidence>
<dbReference type="SUPFAM" id="SSF55753">
    <property type="entry name" value="Actin depolymerizing proteins"/>
    <property type="match status" value="1"/>
</dbReference>